<sequence length="466" mass="51973">MTSYRDLISRKRVAAEPQGFADVGSRDILPGLFPHQEHCLEFALRAGRAAEFLDTGLGKTALALAWGDAVARRTNRPVLMLAPLAVAAQHHAEAQRIGVEARLSRFGAAPEQACIAITNYERLERFNPDDFAGVILDESSILKSFTGSTKRKLVETFARTPYRLCCTATPAPNDHTELGQHSEFLGVMRPPEMLSRWFIADQANAGRYRLKKPAVRSFWDWVASWARCVSRPSDLGFSDDGFVMPELVVRRHIVQADRSVDAGEEKGGQGRLFRIPSASATSIHQEKRLTKDERAARVAELVRAEPDEAWICWVETDYDADALKALLPEATEVRGSMSIDQKEERLAAFSSGAVRILITKPSIAGFGLNWQHCARMAFMGLSFSYEAFYQAVRRCWRFRQLREVIAHVVCADTEASIWDVVNRKAGDHSAMKLAMSAAMARAAQSHRVLETYDPQQGARLPAWMVP</sequence>
<reference evidence="3 4" key="1">
    <citation type="submission" date="2018-04" db="EMBL/GenBank/DDBJ databases">
        <title>Methylobacterium sp. PR1016A genome.</title>
        <authorList>
            <person name="Park W."/>
        </authorList>
    </citation>
    <scope>NUCLEOTIDE SEQUENCE [LARGE SCALE GENOMIC DNA]</scope>
    <source>
        <strain evidence="3 4">PR1016A</strain>
    </source>
</reference>
<evidence type="ECO:0000313" key="3">
    <source>
        <dbReference type="EMBL" id="AWB24797.1"/>
    </source>
</evidence>
<keyword evidence="3" id="KW-0347">Helicase</keyword>
<keyword evidence="4" id="KW-1185">Reference proteome</keyword>
<feature type="domain" description="Helicase ATP-binding" evidence="2">
    <location>
        <begin position="40"/>
        <end position="188"/>
    </location>
</feature>
<dbReference type="InterPro" id="IPR014001">
    <property type="entry name" value="Helicase_ATP-bd"/>
</dbReference>
<keyword evidence="1" id="KW-0378">Hydrolase</keyword>
<keyword evidence="3" id="KW-0547">Nucleotide-binding</keyword>
<dbReference type="PANTHER" id="PTHR45766:SF6">
    <property type="entry name" value="SWI_SNF-RELATED MATRIX-ASSOCIATED ACTIN-DEPENDENT REGULATOR OF CHROMATIN SUBFAMILY A-LIKE PROTEIN 1"/>
    <property type="match status" value="1"/>
</dbReference>
<dbReference type="InterPro" id="IPR001650">
    <property type="entry name" value="Helicase_C-like"/>
</dbReference>
<dbReference type="SMART" id="SM00487">
    <property type="entry name" value="DEXDc"/>
    <property type="match status" value="1"/>
</dbReference>
<dbReference type="Gene3D" id="3.40.50.300">
    <property type="entry name" value="P-loop containing nucleotide triphosphate hydrolases"/>
    <property type="match status" value="2"/>
</dbReference>
<gene>
    <name evidence="3" type="ORF">DA075_10095</name>
</gene>
<dbReference type="EMBL" id="CP028843">
    <property type="protein sequence ID" value="AWB24797.1"/>
    <property type="molecule type" value="Genomic_DNA"/>
</dbReference>
<dbReference type="AlphaFoldDB" id="A0A2R4WTC6"/>
<keyword evidence="3" id="KW-0067">ATP-binding</keyword>
<dbReference type="SUPFAM" id="SSF52540">
    <property type="entry name" value="P-loop containing nucleoside triphosphate hydrolases"/>
    <property type="match status" value="2"/>
</dbReference>
<evidence type="ECO:0000313" key="4">
    <source>
        <dbReference type="Proteomes" id="UP000244755"/>
    </source>
</evidence>
<dbReference type="PROSITE" id="PS51192">
    <property type="entry name" value="HELICASE_ATP_BIND_1"/>
    <property type="match status" value="1"/>
</dbReference>
<dbReference type="PANTHER" id="PTHR45766">
    <property type="entry name" value="DNA ANNEALING HELICASE AND ENDONUCLEASE ZRANB3 FAMILY MEMBER"/>
    <property type="match status" value="1"/>
</dbReference>
<dbReference type="KEGG" id="mee:DA075_10095"/>
<name>A0A2R4WTC6_9HYPH</name>
<dbReference type="Pfam" id="PF00271">
    <property type="entry name" value="Helicase_C"/>
    <property type="match status" value="1"/>
</dbReference>
<evidence type="ECO:0000256" key="1">
    <source>
        <dbReference type="ARBA" id="ARBA00022801"/>
    </source>
</evidence>
<dbReference type="GO" id="GO:0004386">
    <property type="term" value="F:helicase activity"/>
    <property type="evidence" value="ECO:0007669"/>
    <property type="project" value="UniProtKB-KW"/>
</dbReference>
<protein>
    <submittedName>
        <fullName evidence="3">Helicase</fullName>
    </submittedName>
</protein>
<dbReference type="InterPro" id="IPR027417">
    <property type="entry name" value="P-loop_NTPase"/>
</dbReference>
<dbReference type="GO" id="GO:0016787">
    <property type="term" value="F:hydrolase activity"/>
    <property type="evidence" value="ECO:0007669"/>
    <property type="project" value="UniProtKB-KW"/>
</dbReference>
<accession>A0A2R4WTC6</accession>
<proteinExistence type="predicted"/>
<dbReference type="OrthoDB" id="9800801at2"/>
<evidence type="ECO:0000259" key="2">
    <source>
        <dbReference type="PROSITE" id="PS51192"/>
    </source>
</evidence>
<organism evidence="3 4">
    <name type="scientific">Methylobacterium currus</name>
    <dbReference type="NCBI Taxonomy" id="2051553"/>
    <lineage>
        <taxon>Bacteria</taxon>
        <taxon>Pseudomonadati</taxon>
        <taxon>Pseudomonadota</taxon>
        <taxon>Alphaproteobacteria</taxon>
        <taxon>Hyphomicrobiales</taxon>
        <taxon>Methylobacteriaceae</taxon>
        <taxon>Methylobacterium</taxon>
    </lineage>
</organism>
<dbReference type="Proteomes" id="UP000244755">
    <property type="component" value="Chromosome 1"/>
</dbReference>